<protein>
    <submittedName>
        <fullName evidence="1">Uncharacterized protein</fullName>
    </submittedName>
</protein>
<evidence type="ECO:0000313" key="1">
    <source>
        <dbReference type="EMBL" id="SVD67365.1"/>
    </source>
</evidence>
<gene>
    <name evidence="1" type="ORF">METZ01_LOCUS420219</name>
</gene>
<sequence length="269" mass="27926">MKKILFSAIIFALSWTQHFNVNIEETGVSTLFIFDEEISTLSYGDELGLFDLNGVIDDSGSEGEILVGSGVWNGQQLNIVTIESQNLSQFGGPILPGAILGNNMFLKIWDASSNSEHEVGYGLSTGTGSFDGLFSVIQQIDYDGNNGSDISNGCDLPDNNLYLLDGDVLYNSTDDIAGFQFEVDGATVEGASGGDAAVAGFTVSSGGSTVLGFSFSAATIPAGCGTLTSLELNGNATGLGEIIMAGIDGDALDFSYYEGGGDDGSCDDE</sequence>
<proteinExistence type="predicted"/>
<dbReference type="AlphaFoldDB" id="A0A382X9W5"/>
<dbReference type="EMBL" id="UINC01165779">
    <property type="protein sequence ID" value="SVD67365.1"/>
    <property type="molecule type" value="Genomic_DNA"/>
</dbReference>
<feature type="non-terminal residue" evidence="1">
    <location>
        <position position="269"/>
    </location>
</feature>
<accession>A0A382X9W5</accession>
<name>A0A382X9W5_9ZZZZ</name>
<organism evidence="1">
    <name type="scientific">marine metagenome</name>
    <dbReference type="NCBI Taxonomy" id="408172"/>
    <lineage>
        <taxon>unclassified sequences</taxon>
        <taxon>metagenomes</taxon>
        <taxon>ecological metagenomes</taxon>
    </lineage>
</organism>
<reference evidence="1" key="1">
    <citation type="submission" date="2018-05" db="EMBL/GenBank/DDBJ databases">
        <authorList>
            <person name="Lanie J.A."/>
            <person name="Ng W.-L."/>
            <person name="Kazmierczak K.M."/>
            <person name="Andrzejewski T.M."/>
            <person name="Davidsen T.M."/>
            <person name="Wayne K.J."/>
            <person name="Tettelin H."/>
            <person name="Glass J.I."/>
            <person name="Rusch D."/>
            <person name="Podicherti R."/>
            <person name="Tsui H.-C.T."/>
            <person name="Winkler M.E."/>
        </authorList>
    </citation>
    <scope>NUCLEOTIDE SEQUENCE</scope>
</reference>